<dbReference type="InterPro" id="IPR001626">
    <property type="entry name" value="ABC_TroCD"/>
</dbReference>
<keyword evidence="4" id="KW-1003">Cell membrane</keyword>
<evidence type="ECO:0000256" key="4">
    <source>
        <dbReference type="ARBA" id="ARBA00022475"/>
    </source>
</evidence>
<dbReference type="GO" id="GO:0010043">
    <property type="term" value="P:response to zinc ion"/>
    <property type="evidence" value="ECO:0007669"/>
    <property type="project" value="TreeGrafter"/>
</dbReference>
<evidence type="ECO:0000256" key="5">
    <source>
        <dbReference type="ARBA" id="ARBA00022692"/>
    </source>
</evidence>
<dbReference type="CDD" id="cd06550">
    <property type="entry name" value="TM_ABC_iron-siderophores_like"/>
    <property type="match status" value="1"/>
</dbReference>
<dbReference type="RefSeq" id="WP_111524898.1">
    <property type="nucleotide sequence ID" value="NZ_CP032364.1"/>
</dbReference>
<evidence type="ECO:0000256" key="6">
    <source>
        <dbReference type="ARBA" id="ARBA00022989"/>
    </source>
</evidence>
<dbReference type="KEGG" id="lua:D4A81_10580"/>
<comment type="similarity">
    <text evidence="2 8">Belongs to the ABC-3 integral membrane protein family.</text>
</comment>
<keyword evidence="5 8" id="KW-0812">Transmembrane</keyword>
<dbReference type="PANTHER" id="PTHR30477">
    <property type="entry name" value="ABC-TRANSPORTER METAL-BINDING PROTEIN"/>
    <property type="match status" value="1"/>
</dbReference>
<evidence type="ECO:0000313" key="9">
    <source>
        <dbReference type="EMBL" id="AYB00337.1"/>
    </source>
</evidence>
<dbReference type="PANTHER" id="PTHR30477:SF3">
    <property type="entry name" value="METAL TRANSPORT SYSTEM MEMBRANE PROTEIN CT_069-RELATED"/>
    <property type="match status" value="1"/>
</dbReference>
<gene>
    <name evidence="9" type="ORF">D4A81_10580</name>
</gene>
<sequence>MNISMITQYSFIVVAIGTMLLAMATGIVGTISILKGQSLIGDAVGHASLPGIILAFMISGRKSSVILMIGAIVAGIIAFMLIQIISEGSKIEADTAMAVILSAMFGLGMVLKSYIQGNHKFQGASQSGLASYIFGQAAYILKEDVYIILAVSIISLFLFIVFYKEIKVYVFDTVYAYTIGINSRLLSLLIMIITMILIAAGLKAVGAILISSMLITPAVTGLQWSKSYEKVLFIAAATGAVSAFLGTFISSAVKGLSTGPSIILIMSIIALLSVLFAPRGIVSMLINIRKMREGK</sequence>
<dbReference type="EMBL" id="CP032364">
    <property type="protein sequence ID" value="AYB00337.1"/>
    <property type="molecule type" value="Genomic_DNA"/>
</dbReference>
<dbReference type="SUPFAM" id="SSF81345">
    <property type="entry name" value="ABC transporter involved in vitamin B12 uptake, BtuC"/>
    <property type="match status" value="1"/>
</dbReference>
<evidence type="ECO:0000313" key="10">
    <source>
        <dbReference type="Proteomes" id="UP000265562"/>
    </source>
</evidence>
<proteinExistence type="inferred from homology"/>
<evidence type="ECO:0000256" key="3">
    <source>
        <dbReference type="ARBA" id="ARBA00022448"/>
    </source>
</evidence>
<keyword evidence="3 8" id="KW-0813">Transport</keyword>
<dbReference type="GO" id="GO:0055085">
    <property type="term" value="P:transmembrane transport"/>
    <property type="evidence" value="ECO:0007669"/>
    <property type="project" value="InterPro"/>
</dbReference>
<evidence type="ECO:0000256" key="7">
    <source>
        <dbReference type="ARBA" id="ARBA00023136"/>
    </source>
</evidence>
<dbReference type="Proteomes" id="UP000265562">
    <property type="component" value="Chromosome"/>
</dbReference>
<evidence type="ECO:0000256" key="1">
    <source>
        <dbReference type="ARBA" id="ARBA00004651"/>
    </source>
</evidence>
<dbReference type="AlphaFoldDB" id="A0A385Q2N1"/>
<name>A0A385Q2N1_9FIRM</name>
<keyword evidence="7" id="KW-0472">Membrane</keyword>
<dbReference type="Gene3D" id="1.10.3470.10">
    <property type="entry name" value="ABC transporter involved in vitamin B12 uptake, BtuC"/>
    <property type="match status" value="1"/>
</dbReference>
<dbReference type="OrthoDB" id="9798540at2"/>
<comment type="subcellular location">
    <subcellularLocation>
        <location evidence="1 8">Cell membrane</location>
        <topology evidence="1 8">Multi-pass membrane protein</topology>
    </subcellularLocation>
</comment>
<protein>
    <submittedName>
        <fullName evidence="9">Metal ABC transporter permease</fullName>
    </submittedName>
</protein>
<evidence type="ECO:0000256" key="2">
    <source>
        <dbReference type="ARBA" id="ARBA00008034"/>
    </source>
</evidence>
<reference evidence="9 10" key="1">
    <citation type="submission" date="2018-09" db="EMBL/GenBank/DDBJ databases">
        <title>Genome sequencing of Lachnoanaerobaculum umeaense DSM 23576.</title>
        <authorList>
            <person name="Kook J.-K."/>
            <person name="Park S.-N."/>
            <person name="Lim Y.K."/>
        </authorList>
    </citation>
    <scope>NUCLEOTIDE SEQUENCE [LARGE SCALE GENOMIC DNA]</scope>
    <source>
        <strain evidence="10">DSM 23576 \ CCUG 58757</strain>
    </source>
</reference>
<organism evidence="9 10">
    <name type="scientific">Lachnoanaerobaculum umeaense</name>
    <dbReference type="NCBI Taxonomy" id="617123"/>
    <lineage>
        <taxon>Bacteria</taxon>
        <taxon>Bacillati</taxon>
        <taxon>Bacillota</taxon>
        <taxon>Clostridia</taxon>
        <taxon>Lachnospirales</taxon>
        <taxon>Lachnospiraceae</taxon>
        <taxon>Lachnoanaerobaculum</taxon>
    </lineage>
</organism>
<dbReference type="InterPro" id="IPR037294">
    <property type="entry name" value="ABC_BtuC-like"/>
</dbReference>
<keyword evidence="10" id="KW-1185">Reference proteome</keyword>
<evidence type="ECO:0000256" key="8">
    <source>
        <dbReference type="RuleBase" id="RU003943"/>
    </source>
</evidence>
<dbReference type="Pfam" id="PF00950">
    <property type="entry name" value="ABC-3"/>
    <property type="match status" value="1"/>
</dbReference>
<keyword evidence="6" id="KW-1133">Transmembrane helix</keyword>
<accession>A0A385Q2N1</accession>
<dbReference type="GO" id="GO:0043190">
    <property type="term" value="C:ATP-binding cassette (ABC) transporter complex"/>
    <property type="evidence" value="ECO:0007669"/>
    <property type="project" value="InterPro"/>
</dbReference>